<keyword evidence="3" id="KW-0436">Ligase</keyword>
<dbReference type="PROSITE" id="PS00455">
    <property type="entry name" value="AMP_BINDING"/>
    <property type="match status" value="1"/>
</dbReference>
<protein>
    <recommendedName>
        <fullName evidence="5">AMP-dependent synthetase/ligase domain-containing protein</fullName>
    </recommendedName>
</protein>
<evidence type="ECO:0000259" key="5">
    <source>
        <dbReference type="Pfam" id="PF00501"/>
    </source>
</evidence>
<dbReference type="OrthoDB" id="10253869at2759"/>
<evidence type="ECO:0000256" key="2">
    <source>
        <dbReference type="ARBA" id="ARBA00006432"/>
    </source>
</evidence>
<feature type="domain" description="AMP-dependent synthetase/ligase" evidence="5">
    <location>
        <begin position="51"/>
        <end position="232"/>
    </location>
</feature>
<dbReference type="GO" id="GO:0005777">
    <property type="term" value="C:peroxisome"/>
    <property type="evidence" value="ECO:0007669"/>
    <property type="project" value="UniProtKB-SubCell"/>
</dbReference>
<comment type="similarity">
    <text evidence="2">Belongs to the ATP-dependent AMP-binding enzyme family.</text>
</comment>
<dbReference type="InterPro" id="IPR042099">
    <property type="entry name" value="ANL_N_sf"/>
</dbReference>
<gene>
    <name evidence="6" type="ORF">CTOB1V02_LOCUS12754</name>
</gene>
<dbReference type="EMBL" id="OB670542">
    <property type="protein sequence ID" value="CAD7234938.1"/>
    <property type="molecule type" value="Genomic_DNA"/>
</dbReference>
<organism evidence="6">
    <name type="scientific">Cyprideis torosa</name>
    <dbReference type="NCBI Taxonomy" id="163714"/>
    <lineage>
        <taxon>Eukaryota</taxon>
        <taxon>Metazoa</taxon>
        <taxon>Ecdysozoa</taxon>
        <taxon>Arthropoda</taxon>
        <taxon>Crustacea</taxon>
        <taxon>Oligostraca</taxon>
        <taxon>Ostracoda</taxon>
        <taxon>Podocopa</taxon>
        <taxon>Podocopida</taxon>
        <taxon>Cytherocopina</taxon>
        <taxon>Cytheroidea</taxon>
        <taxon>Cytherideidae</taxon>
        <taxon>Cyprideis</taxon>
    </lineage>
</organism>
<evidence type="ECO:0000256" key="3">
    <source>
        <dbReference type="ARBA" id="ARBA00022598"/>
    </source>
</evidence>
<evidence type="ECO:0000313" key="6">
    <source>
        <dbReference type="EMBL" id="CAD7234938.1"/>
    </source>
</evidence>
<dbReference type="InterPro" id="IPR020845">
    <property type="entry name" value="AMP-binding_CS"/>
</dbReference>
<dbReference type="AlphaFoldDB" id="A0A7R8WN89"/>
<evidence type="ECO:0000256" key="4">
    <source>
        <dbReference type="ARBA" id="ARBA00023140"/>
    </source>
</evidence>
<evidence type="ECO:0000256" key="1">
    <source>
        <dbReference type="ARBA" id="ARBA00004275"/>
    </source>
</evidence>
<accession>A0A7R8WN89</accession>
<dbReference type="GO" id="GO:0016405">
    <property type="term" value="F:CoA-ligase activity"/>
    <property type="evidence" value="ECO:0007669"/>
    <property type="project" value="TreeGrafter"/>
</dbReference>
<dbReference type="PANTHER" id="PTHR24096">
    <property type="entry name" value="LONG-CHAIN-FATTY-ACID--COA LIGASE"/>
    <property type="match status" value="1"/>
</dbReference>
<dbReference type="SUPFAM" id="SSF56801">
    <property type="entry name" value="Acetyl-CoA synthetase-like"/>
    <property type="match status" value="1"/>
</dbReference>
<keyword evidence="4" id="KW-0576">Peroxisome</keyword>
<name>A0A7R8WN89_9CRUS</name>
<sequence length="248" mass="27285">VPKCPQMRLFHISMDNIVTSAARVKIPENRTVPQFCWSKMDRIADLLSMTDGTRGTRKTHGDIQREAIQFGGALQELGMKKGDILSVILLNCPEFNVVFFGANMAGVIVSPLNPSYTAEEIAALLDVGKASYVVTEGQILNKVVKALELSKTSIKVVIPAHTLPEQLREHADQGLTFLDFGDLVCNGRSKWKQPKMDPQRDLSILPFSSGTTGLPKGVMLSHYNLVANLVQTTEGQPFRVVEVKYTSS</sequence>
<dbReference type="Gene3D" id="3.40.50.12780">
    <property type="entry name" value="N-terminal domain of ligase-like"/>
    <property type="match status" value="1"/>
</dbReference>
<comment type="subcellular location">
    <subcellularLocation>
        <location evidence="1">Peroxisome</location>
    </subcellularLocation>
</comment>
<reference evidence="6" key="1">
    <citation type="submission" date="2020-11" db="EMBL/GenBank/DDBJ databases">
        <authorList>
            <person name="Tran Van P."/>
        </authorList>
    </citation>
    <scope>NUCLEOTIDE SEQUENCE</scope>
</reference>
<dbReference type="InterPro" id="IPR000873">
    <property type="entry name" value="AMP-dep_synth/lig_dom"/>
</dbReference>
<dbReference type="PANTHER" id="PTHR24096:SF149">
    <property type="entry name" value="AMP-BINDING DOMAIN-CONTAINING PROTEIN-RELATED"/>
    <property type="match status" value="1"/>
</dbReference>
<dbReference type="Pfam" id="PF00501">
    <property type="entry name" value="AMP-binding"/>
    <property type="match status" value="1"/>
</dbReference>
<feature type="non-terminal residue" evidence="6">
    <location>
        <position position="1"/>
    </location>
</feature>
<proteinExistence type="inferred from homology"/>